<proteinExistence type="predicted"/>
<keyword evidence="2" id="KW-1185">Reference proteome</keyword>
<comment type="caution">
    <text evidence="1">The sequence shown here is derived from an EMBL/GenBank/DDBJ whole genome shotgun (WGS) entry which is preliminary data.</text>
</comment>
<dbReference type="Proteomes" id="UP000325081">
    <property type="component" value="Unassembled WGS sequence"/>
</dbReference>
<evidence type="ECO:0000313" key="1">
    <source>
        <dbReference type="EMBL" id="GER40816.1"/>
    </source>
</evidence>
<protein>
    <submittedName>
        <fullName evidence="1">tRNA 5-methylaminomethyl-2-thiouridinebiosynthesis bifunctional protein MnmC</fullName>
    </submittedName>
</protein>
<accession>A0A5A7Q7D1</accession>
<reference evidence="2" key="1">
    <citation type="journal article" date="2019" name="Curr. Biol.">
        <title>Genome Sequence of Striga asiatica Provides Insight into the Evolution of Plant Parasitism.</title>
        <authorList>
            <person name="Yoshida S."/>
            <person name="Kim S."/>
            <person name="Wafula E.K."/>
            <person name="Tanskanen J."/>
            <person name="Kim Y.M."/>
            <person name="Honaas L."/>
            <person name="Yang Z."/>
            <person name="Spallek T."/>
            <person name="Conn C.E."/>
            <person name="Ichihashi Y."/>
            <person name="Cheong K."/>
            <person name="Cui S."/>
            <person name="Der J.P."/>
            <person name="Gundlach H."/>
            <person name="Jiao Y."/>
            <person name="Hori C."/>
            <person name="Ishida J.K."/>
            <person name="Kasahara H."/>
            <person name="Kiba T."/>
            <person name="Kim M.S."/>
            <person name="Koo N."/>
            <person name="Laohavisit A."/>
            <person name="Lee Y.H."/>
            <person name="Lumba S."/>
            <person name="McCourt P."/>
            <person name="Mortimer J.C."/>
            <person name="Mutuku J.M."/>
            <person name="Nomura T."/>
            <person name="Sasaki-Sekimoto Y."/>
            <person name="Seto Y."/>
            <person name="Wang Y."/>
            <person name="Wakatake T."/>
            <person name="Sakakibara H."/>
            <person name="Demura T."/>
            <person name="Yamaguchi S."/>
            <person name="Yoneyama K."/>
            <person name="Manabe R.I."/>
            <person name="Nelson D.C."/>
            <person name="Schulman A.H."/>
            <person name="Timko M.P."/>
            <person name="dePamphilis C.W."/>
            <person name="Choi D."/>
            <person name="Shirasu K."/>
        </authorList>
    </citation>
    <scope>NUCLEOTIDE SEQUENCE [LARGE SCALE GENOMIC DNA]</scope>
    <source>
        <strain evidence="2">cv. UVA1</strain>
    </source>
</reference>
<dbReference type="EMBL" id="BKCP01005961">
    <property type="protein sequence ID" value="GER40816.1"/>
    <property type="molecule type" value="Genomic_DNA"/>
</dbReference>
<name>A0A5A7Q7D1_STRAF</name>
<evidence type="ECO:0000313" key="2">
    <source>
        <dbReference type="Proteomes" id="UP000325081"/>
    </source>
</evidence>
<gene>
    <name evidence="1" type="ORF">STAS_17504</name>
</gene>
<organism evidence="1 2">
    <name type="scientific">Striga asiatica</name>
    <name type="common">Asiatic witchweed</name>
    <name type="synonym">Buchnera asiatica</name>
    <dbReference type="NCBI Taxonomy" id="4170"/>
    <lineage>
        <taxon>Eukaryota</taxon>
        <taxon>Viridiplantae</taxon>
        <taxon>Streptophyta</taxon>
        <taxon>Embryophyta</taxon>
        <taxon>Tracheophyta</taxon>
        <taxon>Spermatophyta</taxon>
        <taxon>Magnoliopsida</taxon>
        <taxon>eudicotyledons</taxon>
        <taxon>Gunneridae</taxon>
        <taxon>Pentapetalae</taxon>
        <taxon>asterids</taxon>
        <taxon>lamiids</taxon>
        <taxon>Lamiales</taxon>
        <taxon>Orobanchaceae</taxon>
        <taxon>Buchnereae</taxon>
        <taxon>Striga</taxon>
    </lineage>
</organism>
<sequence length="136" mass="15205">MAKHHRVIERNGNLFVAQKIPNSPNPTFRQSPPLIASFCRRPDRRRTPFRCSTMFQSRGSIFPVNCLGIQMASSNWATKVVESRLGPTASRSSLEGGVLGLEMVVARTAYVLSGLRWFFRPSPESVLDLFLQSGSH</sequence>
<dbReference type="AlphaFoldDB" id="A0A5A7Q7D1"/>